<dbReference type="PANTHER" id="PTHR38167:SF1">
    <property type="entry name" value="C2H2-TYPE DOMAIN-CONTAINING PROTEIN"/>
    <property type="match status" value="1"/>
</dbReference>
<evidence type="ECO:0000313" key="2">
    <source>
        <dbReference type="EMBL" id="KAK8239931.1"/>
    </source>
</evidence>
<protein>
    <recommendedName>
        <fullName evidence="4">Zn(2)-C6 fungal-type domain-containing protein</fullName>
    </recommendedName>
</protein>
<reference evidence="2 3" key="1">
    <citation type="submission" date="2024-04" db="EMBL/GenBank/DDBJ databases">
        <title>Phyllosticta paracitricarpa is synonymous to the EU quarantine fungus P. citricarpa based on phylogenomic analyses.</title>
        <authorList>
            <consortium name="Lawrence Berkeley National Laboratory"/>
            <person name="Van Ingen-Buijs V.A."/>
            <person name="Van Westerhoven A.C."/>
            <person name="Haridas S."/>
            <person name="Skiadas P."/>
            <person name="Martin F."/>
            <person name="Groenewald J.Z."/>
            <person name="Crous P.W."/>
            <person name="Seidl M.F."/>
        </authorList>
    </citation>
    <scope>NUCLEOTIDE SEQUENCE [LARGE SCALE GENOMIC DNA]</scope>
    <source>
        <strain evidence="2 3">CBS 123374</strain>
    </source>
</reference>
<comment type="caution">
    <text evidence="2">The sequence shown here is derived from an EMBL/GenBank/DDBJ whole genome shotgun (WGS) entry which is preliminary data.</text>
</comment>
<name>A0ABR1YVL4_9PEZI</name>
<gene>
    <name evidence="2" type="ORF">HDK90DRAFT_167954</name>
</gene>
<evidence type="ECO:0000313" key="3">
    <source>
        <dbReference type="Proteomes" id="UP001492380"/>
    </source>
</evidence>
<keyword evidence="3" id="KW-1185">Reference proteome</keyword>
<proteinExistence type="predicted"/>
<dbReference type="PANTHER" id="PTHR38167">
    <property type="entry name" value="C2H2-TYPE DOMAIN-CONTAINING PROTEIN"/>
    <property type="match status" value="1"/>
</dbReference>
<sequence length="212" mass="23765">MEKKAVPRKASSGKAARGTSNPTKEAPNSAAPPAPSNNFPTQVAHFGPSKVLVDAICRADHWRLQKALINISRESAIGNALVERQLLAIDMASGEESAVASLLGVKRKIPRFVMCRRCREEFDVCENIDGACKYHPRPLACDESSDVWWGWHEHVDPEAILDDDRTIENHPKGFEWCCCYKPADAEGCQTGRHEEAKDFRQEVKNHKWDPYV</sequence>
<feature type="region of interest" description="Disordered" evidence="1">
    <location>
        <begin position="1"/>
        <end position="41"/>
    </location>
</feature>
<dbReference type="Proteomes" id="UP001492380">
    <property type="component" value="Unassembled WGS sequence"/>
</dbReference>
<evidence type="ECO:0008006" key="4">
    <source>
        <dbReference type="Google" id="ProtNLM"/>
    </source>
</evidence>
<accession>A0ABR1YVL4</accession>
<dbReference type="EMBL" id="JBBWRZ010000003">
    <property type="protein sequence ID" value="KAK8239931.1"/>
    <property type="molecule type" value="Genomic_DNA"/>
</dbReference>
<organism evidence="2 3">
    <name type="scientific">Phyllosticta capitalensis</name>
    <dbReference type="NCBI Taxonomy" id="121624"/>
    <lineage>
        <taxon>Eukaryota</taxon>
        <taxon>Fungi</taxon>
        <taxon>Dikarya</taxon>
        <taxon>Ascomycota</taxon>
        <taxon>Pezizomycotina</taxon>
        <taxon>Dothideomycetes</taxon>
        <taxon>Dothideomycetes incertae sedis</taxon>
        <taxon>Botryosphaeriales</taxon>
        <taxon>Phyllostictaceae</taxon>
        <taxon>Phyllosticta</taxon>
    </lineage>
</organism>
<evidence type="ECO:0000256" key="1">
    <source>
        <dbReference type="SAM" id="MobiDB-lite"/>
    </source>
</evidence>